<organism evidence="2 3">
    <name type="scientific">Sungouiella intermedia</name>
    <dbReference type="NCBI Taxonomy" id="45354"/>
    <lineage>
        <taxon>Eukaryota</taxon>
        <taxon>Fungi</taxon>
        <taxon>Dikarya</taxon>
        <taxon>Ascomycota</taxon>
        <taxon>Saccharomycotina</taxon>
        <taxon>Pichiomycetes</taxon>
        <taxon>Metschnikowiaceae</taxon>
        <taxon>Sungouiella</taxon>
    </lineage>
</organism>
<dbReference type="SUPFAM" id="SSF48452">
    <property type="entry name" value="TPR-like"/>
    <property type="match status" value="2"/>
</dbReference>
<feature type="region of interest" description="Disordered" evidence="1">
    <location>
        <begin position="1"/>
        <end position="45"/>
    </location>
</feature>
<proteinExistence type="predicted"/>
<dbReference type="SMART" id="SM00028">
    <property type="entry name" value="TPR"/>
    <property type="match status" value="5"/>
</dbReference>
<dbReference type="Gene3D" id="1.25.40.10">
    <property type="entry name" value="Tetratricopeptide repeat domain"/>
    <property type="match status" value="2"/>
</dbReference>
<accession>A0A1L0BZX8</accession>
<reference evidence="2 3" key="1">
    <citation type="submission" date="2016-10" db="EMBL/GenBank/DDBJ databases">
        <authorList>
            <person name="de Groot N.N."/>
        </authorList>
    </citation>
    <scope>NUCLEOTIDE SEQUENCE [LARGE SCALE GENOMIC DNA]</scope>
    <source>
        <strain evidence="2 3">PYCC 4715</strain>
    </source>
</reference>
<dbReference type="Pfam" id="PF13432">
    <property type="entry name" value="TPR_16"/>
    <property type="match status" value="1"/>
</dbReference>
<evidence type="ECO:0000313" key="3">
    <source>
        <dbReference type="Proteomes" id="UP000182259"/>
    </source>
</evidence>
<dbReference type="GO" id="GO:0000127">
    <property type="term" value="C:transcription factor TFIIIC complex"/>
    <property type="evidence" value="ECO:0007669"/>
    <property type="project" value="TreeGrafter"/>
</dbReference>
<gene>
    <name evidence="2" type="ORF">SAMEA4029009_CIC11G00000003437</name>
</gene>
<name>A0A1L0BZX8_9ASCO</name>
<dbReference type="EMBL" id="LT635768">
    <property type="protein sequence ID" value="SGZ56803.1"/>
    <property type="molecule type" value="Genomic_DNA"/>
</dbReference>
<dbReference type="Proteomes" id="UP000182259">
    <property type="component" value="Chromosome V"/>
</dbReference>
<sequence>MSSLDESDVGSEYSDDDIAPEAFMDIDPELSTMPATNDMDDMDSLSDDIITFTDDEDDEDYVLENEYGNGDDLSDNLRLASGFKLKKQPKSQHYGKRRAMRDAMKAMDPEALDYLSKANTAYVNHKLDEAAFYCQQAIINLKGDSRELAAARDECIQERSMLYKEKGQYGRALEGLQKLHLKNPKNETYVKNLASVYVEQKRINDAVNLYMRILDSNMKQNGPPPFDPVFGWSELNILCELFLTQHSWRMGVKIIKTVARWINNRTDEVWWDDQDDDCEFDSRRAQMIHKKRPSDYNQFLGRDFELPIDLRFKLGCFRLELDQKEEALSHFRSLFAHTDRYDVVDLFFDAGRNLEKHGYYKEALEFLEELSRLEESSEASVLKARCYMELFEYDHAKRVLLEVISKNPDDLDLKLMLAEAFLHTEDTENARKLIIEVEEKKALLGVQDEEELEDDVSEEPSLAIIRNSATLKMEAKPTDEERNKAEDHATRLVKNKFGRMQRILQSLDKSGKVGAATWLNWLTNS</sequence>
<dbReference type="InterPro" id="IPR011990">
    <property type="entry name" value="TPR-like_helical_dom_sf"/>
</dbReference>
<evidence type="ECO:0000256" key="1">
    <source>
        <dbReference type="SAM" id="MobiDB-lite"/>
    </source>
</evidence>
<dbReference type="AlphaFoldDB" id="A0A1L0BZX8"/>
<dbReference type="GO" id="GO:0006383">
    <property type="term" value="P:transcription by RNA polymerase III"/>
    <property type="evidence" value="ECO:0007669"/>
    <property type="project" value="InterPro"/>
</dbReference>
<dbReference type="PANTHER" id="PTHR23082">
    <property type="entry name" value="TRANSCRIPTION INITIATION FACTOR IIIC TFIIIC , POLYPEPTIDE 3-RELATED"/>
    <property type="match status" value="1"/>
</dbReference>
<protein>
    <submittedName>
        <fullName evidence="2">CIC11C00000003437</fullName>
    </submittedName>
</protein>
<dbReference type="InterPro" id="IPR039340">
    <property type="entry name" value="Tfc4/TFIIIC-102/Sfc4"/>
</dbReference>
<dbReference type="PANTHER" id="PTHR23082:SF0">
    <property type="entry name" value="GENERAL TRANSCRIPTION FACTOR 3C POLYPEPTIDE 3"/>
    <property type="match status" value="1"/>
</dbReference>
<evidence type="ECO:0000313" key="2">
    <source>
        <dbReference type="EMBL" id="SGZ56803.1"/>
    </source>
</evidence>
<feature type="compositionally biased region" description="Acidic residues" evidence="1">
    <location>
        <begin position="1"/>
        <end position="28"/>
    </location>
</feature>
<dbReference type="InterPro" id="IPR019734">
    <property type="entry name" value="TPR_rpt"/>
</dbReference>